<dbReference type="EMBL" id="LNIX01000005">
    <property type="protein sequence ID" value="OXA53981.1"/>
    <property type="molecule type" value="Genomic_DNA"/>
</dbReference>
<feature type="compositionally biased region" description="Acidic residues" evidence="1">
    <location>
        <begin position="205"/>
        <end position="214"/>
    </location>
</feature>
<feature type="domain" description="DUF4806" evidence="2">
    <location>
        <begin position="416"/>
        <end position="494"/>
    </location>
</feature>
<evidence type="ECO:0000313" key="5">
    <source>
        <dbReference type="EMBL" id="OXA53981.1"/>
    </source>
</evidence>
<comment type="caution">
    <text evidence="3">The sequence shown here is derived from an EMBL/GenBank/DDBJ whole genome shotgun (WGS) entry which is preliminary data.</text>
</comment>
<evidence type="ECO:0000259" key="2">
    <source>
        <dbReference type="Pfam" id="PF16064"/>
    </source>
</evidence>
<dbReference type="EMBL" id="LNIX01000010">
    <property type="protein sequence ID" value="OXA49482.1"/>
    <property type="molecule type" value="Genomic_DNA"/>
</dbReference>
<evidence type="ECO:0000313" key="6">
    <source>
        <dbReference type="Proteomes" id="UP000198287"/>
    </source>
</evidence>
<feature type="compositionally biased region" description="Basic and acidic residues" evidence="1">
    <location>
        <begin position="227"/>
        <end position="241"/>
    </location>
</feature>
<dbReference type="Proteomes" id="UP000198287">
    <property type="component" value="Unassembled WGS sequence"/>
</dbReference>
<feature type="compositionally biased region" description="Basic residues" evidence="1">
    <location>
        <begin position="1"/>
        <end position="14"/>
    </location>
</feature>
<evidence type="ECO:0000313" key="4">
    <source>
        <dbReference type="EMBL" id="OXA49482.1"/>
    </source>
</evidence>
<accession>A0A226CWY0</accession>
<feature type="region of interest" description="Disordered" evidence="1">
    <location>
        <begin position="201"/>
        <end position="330"/>
    </location>
</feature>
<dbReference type="PANTHER" id="PTHR34153:SF2">
    <property type="entry name" value="SI:CH211-262H13.3-RELATED"/>
    <property type="match status" value="1"/>
</dbReference>
<feature type="compositionally biased region" description="Polar residues" evidence="1">
    <location>
        <begin position="15"/>
        <end position="24"/>
    </location>
</feature>
<evidence type="ECO:0000313" key="3">
    <source>
        <dbReference type="EMBL" id="OXA37473.1"/>
    </source>
</evidence>
<dbReference type="PANTHER" id="PTHR34153">
    <property type="entry name" value="SI:CH211-262H13.3-RELATED-RELATED"/>
    <property type="match status" value="1"/>
</dbReference>
<dbReference type="InterPro" id="IPR032071">
    <property type="entry name" value="DUF4806"/>
</dbReference>
<organism evidence="3 6">
    <name type="scientific">Folsomia candida</name>
    <name type="common">Springtail</name>
    <dbReference type="NCBI Taxonomy" id="158441"/>
    <lineage>
        <taxon>Eukaryota</taxon>
        <taxon>Metazoa</taxon>
        <taxon>Ecdysozoa</taxon>
        <taxon>Arthropoda</taxon>
        <taxon>Hexapoda</taxon>
        <taxon>Collembola</taxon>
        <taxon>Entomobryomorpha</taxon>
        <taxon>Isotomoidea</taxon>
        <taxon>Isotomidae</taxon>
        <taxon>Proisotominae</taxon>
        <taxon>Folsomia</taxon>
    </lineage>
</organism>
<dbReference type="Pfam" id="PF16064">
    <property type="entry name" value="DUF4806"/>
    <property type="match status" value="1"/>
</dbReference>
<feature type="compositionally biased region" description="Basic and acidic residues" evidence="1">
    <location>
        <begin position="268"/>
        <end position="277"/>
    </location>
</feature>
<keyword evidence="6" id="KW-1185">Reference proteome</keyword>
<feature type="region of interest" description="Disordered" evidence="1">
    <location>
        <begin position="1"/>
        <end position="59"/>
    </location>
</feature>
<protein>
    <recommendedName>
        <fullName evidence="2">DUF4806 domain-containing protein</fullName>
    </recommendedName>
</protein>
<dbReference type="AlphaFoldDB" id="A0A226CWY0"/>
<sequence>MDKTRSRKLFRKARQGTSDFSLLSESGDRKNQTTPKPHPKTSHPEAATPQFDSISGADDLYSSDYSDSHIFTESDSSDSDCDKTDTSSCTSDLRTWAVKHNITFSALSDLLDILKRRPGFDLPSDPRTLLLNFIETNEIEIIPINWLSPSRDKCWWPPFKSTERQLKAAMGGDNPSKQWLSFDVKVVGGESYQQAKSQLGKALDETEPEFESDFEVTGRGQRHKKSQRQEESSDSEREDGLTKIPSKPNFSIPPPPQYFALVGGISQRSDRQDDHESGSSIHLPRHSPPVSDSHSQQENEEITSRSANSLTFNKLHSPSPHGQMRDLSPNNMLRQHCTGELVNVSSNHSVEIDTQVEINQEISANIEFQNWMVRQMNVVKAQLRQLQECVDALLNSCNLNGQGGGQSLNTLPAGLLPVDCDSDLKKLEDFATESRNTLIRELQRGLGATKTAQKATQRILSKLLTDTYASSYNWIGSRGEKTAFSKSLMKHIIFEAIHGIPKLSDAGDDEISNAIKDWLKNSNKRIESDRKRLAKSNANHPSVIAGFNSDD</sequence>
<dbReference type="EMBL" id="LNIX01000056">
    <property type="protein sequence ID" value="OXA37473.1"/>
    <property type="molecule type" value="Genomic_DNA"/>
</dbReference>
<reference evidence="3 6" key="1">
    <citation type="submission" date="2015-12" db="EMBL/GenBank/DDBJ databases">
        <title>The genome of Folsomia candida.</title>
        <authorList>
            <person name="Faddeeva A."/>
            <person name="Derks M.F."/>
            <person name="Anvar Y."/>
            <person name="Smit S."/>
            <person name="Van Straalen N."/>
            <person name="Roelofs D."/>
        </authorList>
    </citation>
    <scope>NUCLEOTIDE SEQUENCE [LARGE SCALE GENOMIC DNA]</scope>
    <source>
        <strain evidence="3 6">VU population</strain>
        <tissue evidence="3">Whole body</tissue>
    </source>
</reference>
<feature type="compositionally biased region" description="Polar residues" evidence="1">
    <location>
        <begin position="304"/>
        <end position="316"/>
    </location>
</feature>
<gene>
    <name evidence="5" type="ORF">Fcan01_11352</name>
    <name evidence="4" type="ORF">Fcan01_15488</name>
    <name evidence="3" type="ORF">Fcan01_27721</name>
</gene>
<evidence type="ECO:0000256" key="1">
    <source>
        <dbReference type="SAM" id="MobiDB-lite"/>
    </source>
</evidence>
<dbReference type="OrthoDB" id="10015795at2759"/>
<name>A0A226CWY0_FOLCA</name>
<proteinExistence type="predicted"/>
<feature type="region of interest" description="Disordered" evidence="1">
    <location>
        <begin position="530"/>
        <end position="551"/>
    </location>
</feature>